<dbReference type="STRING" id="608506.COB47_0055"/>
<dbReference type="InterPro" id="IPR029044">
    <property type="entry name" value="Nucleotide-diphossugar_trans"/>
</dbReference>
<dbReference type="GO" id="GO:0016758">
    <property type="term" value="F:hexosyltransferase activity"/>
    <property type="evidence" value="ECO:0007669"/>
    <property type="project" value="UniProtKB-ARBA"/>
</dbReference>
<dbReference type="CDD" id="cd00761">
    <property type="entry name" value="Glyco_tranf_GTA_type"/>
    <property type="match status" value="1"/>
</dbReference>
<dbReference type="PANTHER" id="PTHR22916">
    <property type="entry name" value="GLYCOSYLTRANSFERASE"/>
    <property type="match status" value="1"/>
</dbReference>
<dbReference type="CAZy" id="GT2">
    <property type="family name" value="Glycosyltransferase Family 2"/>
</dbReference>
<dbReference type="Gene3D" id="3.90.550.10">
    <property type="entry name" value="Spore Coat Polysaccharide Biosynthesis Protein SpsA, Chain A"/>
    <property type="match status" value="1"/>
</dbReference>
<gene>
    <name evidence="2" type="ordered locus">COB47_0055</name>
</gene>
<feature type="domain" description="Glycosyltransferase 2-like" evidence="1">
    <location>
        <begin position="6"/>
        <end position="189"/>
    </location>
</feature>
<reference evidence="2 3" key="1">
    <citation type="journal article" date="2010" name="J. Bacteriol.">
        <title>Complete genome sequence of the cellulolytic thermophile Caldicellulosiruptor obsidiansis OB47T.</title>
        <authorList>
            <person name="Elkins J.G."/>
            <person name="Lochner A."/>
            <person name="Hamilton-Brehm S.D."/>
            <person name="Davenport K.W."/>
            <person name="Podar M."/>
            <person name="Brown S.D."/>
            <person name="Land M.L."/>
            <person name="Hauser L.J."/>
            <person name="Klingeman D.M."/>
            <person name="Raman B."/>
            <person name="Goodwin L.A."/>
            <person name="Tapia R."/>
            <person name="Meincke L.J."/>
            <person name="Detter J.C."/>
            <person name="Bruce D.C."/>
            <person name="Han C.S."/>
            <person name="Palumbo A.V."/>
            <person name="Cottingham R.W."/>
            <person name="Keller M."/>
            <person name="Graham D.E."/>
        </authorList>
    </citation>
    <scope>NUCLEOTIDE SEQUENCE [LARGE SCALE GENOMIC DNA]</scope>
    <source>
        <strain evidence="3">ATCC BAA-2073 / strain OB47</strain>
    </source>
</reference>
<evidence type="ECO:0000259" key="1">
    <source>
        <dbReference type="Pfam" id="PF00535"/>
    </source>
</evidence>
<proteinExistence type="predicted"/>
<dbReference type="OrthoDB" id="9790005at2"/>
<dbReference type="Pfam" id="PF00535">
    <property type="entry name" value="Glycos_transf_2"/>
    <property type="match status" value="1"/>
</dbReference>
<sequence>MDVKISIVIPTLNAEKYIRTQIERIFAQTIKPCEVIYIDSTSNDNTQKIILEYIEKNLPIKLKIIKREEFNHGRTRNEGAFLSRGNIIVFMTQDAIPYNEVWLENLIKPFGVRDDVACVFARQMPFVDATPIIKRELINHFNSFKSEDSDYTFQKVDFNDRNSLKVYNEKKHWFWFNSNVCSAVRKDIFLQIKFKEIPYAEDQVFGKEIIEKGFCKVYAHNAIVLHSHNYTLINFFKRYFDEYRGLKVSLDIDLVNKYNVLKVIFGNIVQDVKYIFNNVDKRRVYWLIYSILFEILRGGGAFLGSNYDKIPLSLQKYLSLEGKAIKPPR</sequence>
<protein>
    <submittedName>
        <fullName evidence="2">Glycosyl transferase family 2</fullName>
    </submittedName>
</protein>
<accession>D9TGU6</accession>
<dbReference type="Proteomes" id="UP000000347">
    <property type="component" value="Chromosome"/>
</dbReference>
<keyword evidence="2" id="KW-0808">Transferase</keyword>
<organism evidence="2 3">
    <name type="scientific">Caldicellulosiruptor obsidiansis (strain ATCC BAA-2073 / JCM 16842 / OB47)</name>
    <dbReference type="NCBI Taxonomy" id="608506"/>
    <lineage>
        <taxon>Bacteria</taxon>
        <taxon>Bacillati</taxon>
        <taxon>Bacillota</taxon>
        <taxon>Bacillota incertae sedis</taxon>
        <taxon>Caldicellulosiruptorales</taxon>
        <taxon>Caldicellulosiruptoraceae</taxon>
        <taxon>Caldicellulosiruptor</taxon>
    </lineage>
</organism>
<dbReference type="InterPro" id="IPR001173">
    <property type="entry name" value="Glyco_trans_2-like"/>
</dbReference>
<name>D9TGU6_CALOO</name>
<dbReference type="HOGENOM" id="CLU_061778_0_1_9"/>
<dbReference type="SUPFAM" id="SSF53448">
    <property type="entry name" value="Nucleotide-diphospho-sugar transferases"/>
    <property type="match status" value="1"/>
</dbReference>
<dbReference type="KEGG" id="cob:COB47_0055"/>
<dbReference type="AlphaFoldDB" id="D9TGU6"/>
<dbReference type="eggNOG" id="COG1216">
    <property type="taxonomic scope" value="Bacteria"/>
</dbReference>
<dbReference type="EMBL" id="CP002164">
    <property type="protein sequence ID" value="ADL41432.1"/>
    <property type="molecule type" value="Genomic_DNA"/>
</dbReference>
<evidence type="ECO:0000313" key="3">
    <source>
        <dbReference type="Proteomes" id="UP000000347"/>
    </source>
</evidence>
<dbReference type="RefSeq" id="WP_013289439.1">
    <property type="nucleotide sequence ID" value="NC_014392.1"/>
</dbReference>
<keyword evidence="3" id="KW-1185">Reference proteome</keyword>
<dbReference type="PANTHER" id="PTHR22916:SF3">
    <property type="entry name" value="UDP-GLCNAC:BETAGAL BETA-1,3-N-ACETYLGLUCOSAMINYLTRANSFERASE-LIKE PROTEIN 1"/>
    <property type="match status" value="1"/>
</dbReference>
<evidence type="ECO:0000313" key="2">
    <source>
        <dbReference type="EMBL" id="ADL41432.1"/>
    </source>
</evidence>